<dbReference type="PANTHER" id="PTHR48081:SF33">
    <property type="entry name" value="KYNURENINE FORMAMIDASE"/>
    <property type="match status" value="1"/>
</dbReference>
<dbReference type="InterPro" id="IPR050300">
    <property type="entry name" value="GDXG_lipolytic_enzyme"/>
</dbReference>
<dbReference type="PANTHER" id="PTHR48081">
    <property type="entry name" value="AB HYDROLASE SUPERFAMILY PROTEIN C4A8.06C"/>
    <property type="match status" value="1"/>
</dbReference>
<dbReference type="EMBL" id="JAACJK010000220">
    <property type="protein sequence ID" value="KAF5315969.1"/>
    <property type="molecule type" value="Genomic_DNA"/>
</dbReference>
<feature type="domain" description="Alpha/beta hydrolase fold-3" evidence="2">
    <location>
        <begin position="39"/>
        <end position="142"/>
    </location>
</feature>
<proteinExistence type="predicted"/>
<dbReference type="Pfam" id="PF07859">
    <property type="entry name" value="Abhydrolase_3"/>
    <property type="match status" value="1"/>
</dbReference>
<accession>A0A8H5B3I7</accession>
<comment type="caution">
    <text evidence="3">The sequence shown here is derived from an EMBL/GenBank/DDBJ whole genome shotgun (WGS) entry which is preliminary data.</text>
</comment>
<sequence length="296" mass="32722">MAVDAILGVPYTAAAEDPLLQFDCYTSSEAVEQPAAGALVFVHGGAWRSEDKADHASLARRLAETTKSPVLVPNYRLTATKRTEHMFRHPGHAQDILDFLRFLETWALPSQPKGTAAPVRSLILIGHSCSAHMLASIFLDSDHVTPSLCPPPQLLKAVKGIVMSEGIYDIGLLLKTFPKYADWFIEDAFGVRDDDYAPFDVSKYASRTTTGRDPISWLVLHSKADTLIDIPQSQKMYDRLIELNRGQTEGRILHDFGSLKDEHDDILRGDEYVALIKEFVGHVHGCTTPQDAASLP</sequence>
<evidence type="ECO:0000256" key="1">
    <source>
        <dbReference type="ARBA" id="ARBA00022801"/>
    </source>
</evidence>
<keyword evidence="1" id="KW-0378">Hydrolase</keyword>
<dbReference type="GO" id="GO:0016787">
    <property type="term" value="F:hydrolase activity"/>
    <property type="evidence" value="ECO:0007669"/>
    <property type="project" value="UniProtKB-KW"/>
</dbReference>
<evidence type="ECO:0000259" key="2">
    <source>
        <dbReference type="Pfam" id="PF07859"/>
    </source>
</evidence>
<protein>
    <recommendedName>
        <fullName evidence="2">Alpha/beta hydrolase fold-3 domain-containing protein</fullName>
    </recommendedName>
</protein>
<dbReference type="Proteomes" id="UP000541558">
    <property type="component" value="Unassembled WGS sequence"/>
</dbReference>
<dbReference type="Gene3D" id="3.40.50.1820">
    <property type="entry name" value="alpha/beta hydrolase"/>
    <property type="match status" value="1"/>
</dbReference>
<gene>
    <name evidence="3" type="ORF">D9611_004612</name>
</gene>
<dbReference type="SUPFAM" id="SSF53474">
    <property type="entry name" value="alpha/beta-Hydrolases"/>
    <property type="match status" value="1"/>
</dbReference>
<reference evidence="3 4" key="1">
    <citation type="journal article" date="2020" name="ISME J.">
        <title>Uncovering the hidden diversity of litter-decomposition mechanisms in mushroom-forming fungi.</title>
        <authorList>
            <person name="Floudas D."/>
            <person name="Bentzer J."/>
            <person name="Ahren D."/>
            <person name="Johansson T."/>
            <person name="Persson P."/>
            <person name="Tunlid A."/>
        </authorList>
    </citation>
    <scope>NUCLEOTIDE SEQUENCE [LARGE SCALE GENOMIC DNA]</scope>
    <source>
        <strain evidence="3 4">CBS 175.51</strain>
    </source>
</reference>
<dbReference type="InterPro" id="IPR013094">
    <property type="entry name" value="AB_hydrolase_3"/>
</dbReference>
<dbReference type="AlphaFoldDB" id="A0A8H5B3I7"/>
<dbReference type="OrthoDB" id="6495301at2759"/>
<name>A0A8H5B3I7_9AGAR</name>
<keyword evidence="4" id="KW-1185">Reference proteome</keyword>
<dbReference type="InterPro" id="IPR029058">
    <property type="entry name" value="AB_hydrolase_fold"/>
</dbReference>
<evidence type="ECO:0000313" key="4">
    <source>
        <dbReference type="Proteomes" id="UP000541558"/>
    </source>
</evidence>
<organism evidence="3 4">
    <name type="scientific">Ephemerocybe angulata</name>
    <dbReference type="NCBI Taxonomy" id="980116"/>
    <lineage>
        <taxon>Eukaryota</taxon>
        <taxon>Fungi</taxon>
        <taxon>Dikarya</taxon>
        <taxon>Basidiomycota</taxon>
        <taxon>Agaricomycotina</taxon>
        <taxon>Agaricomycetes</taxon>
        <taxon>Agaricomycetidae</taxon>
        <taxon>Agaricales</taxon>
        <taxon>Agaricineae</taxon>
        <taxon>Psathyrellaceae</taxon>
        <taxon>Ephemerocybe</taxon>
    </lineage>
</organism>
<evidence type="ECO:0000313" key="3">
    <source>
        <dbReference type="EMBL" id="KAF5315969.1"/>
    </source>
</evidence>